<evidence type="ECO:0000259" key="5">
    <source>
        <dbReference type="PROSITE" id="PS50048"/>
    </source>
</evidence>
<keyword evidence="2" id="KW-0479">Metal-binding</keyword>
<evidence type="ECO:0000256" key="4">
    <source>
        <dbReference type="ARBA" id="ARBA00023242"/>
    </source>
</evidence>
<name>A0A8H6TJB5_MYCCL</name>
<dbReference type="PANTHER" id="PTHR46910">
    <property type="entry name" value="TRANSCRIPTION FACTOR PDR1"/>
    <property type="match status" value="1"/>
</dbReference>
<dbReference type="EMBL" id="JACAZE010000004">
    <property type="protein sequence ID" value="KAF7318773.1"/>
    <property type="molecule type" value="Genomic_DNA"/>
</dbReference>
<dbReference type="AlphaFoldDB" id="A0A8H6TJB5"/>
<reference evidence="6" key="1">
    <citation type="submission" date="2020-05" db="EMBL/GenBank/DDBJ databases">
        <title>Mycena genomes resolve the evolution of fungal bioluminescence.</title>
        <authorList>
            <person name="Tsai I.J."/>
        </authorList>
    </citation>
    <scope>NUCLEOTIDE SEQUENCE</scope>
    <source>
        <strain evidence="6">110903Hualien_Pintung</strain>
    </source>
</reference>
<proteinExistence type="predicted"/>
<dbReference type="CDD" id="cd00067">
    <property type="entry name" value="GAL4"/>
    <property type="match status" value="2"/>
</dbReference>
<dbReference type="GO" id="GO:0008270">
    <property type="term" value="F:zinc ion binding"/>
    <property type="evidence" value="ECO:0007669"/>
    <property type="project" value="InterPro"/>
</dbReference>
<dbReference type="Proteomes" id="UP000613580">
    <property type="component" value="Unassembled WGS sequence"/>
</dbReference>
<keyword evidence="4" id="KW-0539">Nucleus</keyword>
<sequence>MASKAKPTCITCRERKIRCDGQNPCSRCRKTRKPTVCQYELGSDASLRVGLPKGVACAPCRQKKKRCDGNRPCDACTSIFREDDCKSPPPTVRRPPRARIAPMKVAALIEDAKAPWKRCLKVSRDCSAIPQALAFSFPSRATEFYTRLRIHGDEGVELGLMRDLFLQHAWQFGFNISPAKRNAIRLGDTSGRFAPPIYVPLAQLMGYMLSDPRRTCDEYQYVGFAHSAGELDQIQTILGYLREGNGPGSDGGKPDPLTCMQVYRLLGAYCGIRADTRGSREFMGNASNLLLKHAEWMGINVASEESSTTDEEGLSALSHLVYLEAIMTTLRKIQHGPQLPPGILAKFMHLVAQAEQRTEATFVKAKSALFLVETQNLVNEWHDWQSGTFDFTHWTQRFCALARKLNTHLLFVQQTQRDLAHSNASRGQLVSYCGCAMITLTAIAEMYAVFAPFHHAPRVKFQEVVSALRRVQSTLAEQECRLCTLDVSAGVVGREIREEQPTVQWMLYMDTVLFPIRTLFLEHVWRYGLNIGAAKRDAIALGDTSGRVVHPIYINVAQLIGYILANPHHSGGKCISYERTRAEAAQAQIVFAYLREPDWDEGTGTDPLTYIQIYRLLAAYCTLKADRRGSREFVGNASNLMLRHAELLVVDGNIGCTTAVTTQELTPDEEARSALSHLVYLEAVAGTILKEDHAPQLPPAMLAKFMALSASLGDREVEVNYVKAKSALLFVESKNIIAEWDEWPSTGRFDGNDWTQRFCALARKLNTHLLFVQRVQNGFAQSGAPRGQLISFTAGTMLTLAAIAELYAVFAPFHPAPRTKFHEVVGAIRRVDRRLVEQERALFDCTLDICDAIASKEMHEQNPTSQWTAYMDTVLFPMYLSTLI</sequence>
<dbReference type="InterPro" id="IPR036864">
    <property type="entry name" value="Zn2-C6_fun-type_DNA-bd_sf"/>
</dbReference>
<dbReference type="Gene3D" id="4.10.240.10">
    <property type="entry name" value="Zn(2)-C6 fungal-type DNA-binding domain"/>
    <property type="match status" value="2"/>
</dbReference>
<dbReference type="PANTHER" id="PTHR46910:SF3">
    <property type="entry name" value="HALOTOLERANCE PROTEIN 9-RELATED"/>
    <property type="match status" value="1"/>
</dbReference>
<feature type="domain" description="Zn(2)-C6 fungal-type" evidence="5">
    <location>
        <begin position="56"/>
        <end position="85"/>
    </location>
</feature>
<keyword evidence="7" id="KW-1185">Reference proteome</keyword>
<gene>
    <name evidence="6" type="ORF">HMN09_00389600</name>
</gene>
<feature type="domain" description="Zn(2)-C6 fungal-type" evidence="5">
    <location>
        <begin position="8"/>
        <end position="39"/>
    </location>
</feature>
<evidence type="ECO:0000313" key="6">
    <source>
        <dbReference type="EMBL" id="KAF7318773.1"/>
    </source>
</evidence>
<protein>
    <recommendedName>
        <fullName evidence="5">Zn(2)-C6 fungal-type domain-containing protein</fullName>
    </recommendedName>
</protein>
<comment type="caution">
    <text evidence="6">The sequence shown here is derived from an EMBL/GenBank/DDBJ whole genome shotgun (WGS) entry which is preliminary data.</text>
</comment>
<dbReference type="InterPro" id="IPR001138">
    <property type="entry name" value="Zn2Cys6_DnaBD"/>
</dbReference>
<evidence type="ECO:0000256" key="1">
    <source>
        <dbReference type="ARBA" id="ARBA00004123"/>
    </source>
</evidence>
<organism evidence="6 7">
    <name type="scientific">Mycena chlorophos</name>
    <name type="common">Agaric fungus</name>
    <name type="synonym">Agaricus chlorophos</name>
    <dbReference type="NCBI Taxonomy" id="658473"/>
    <lineage>
        <taxon>Eukaryota</taxon>
        <taxon>Fungi</taxon>
        <taxon>Dikarya</taxon>
        <taxon>Basidiomycota</taxon>
        <taxon>Agaricomycotina</taxon>
        <taxon>Agaricomycetes</taxon>
        <taxon>Agaricomycetidae</taxon>
        <taxon>Agaricales</taxon>
        <taxon>Marasmiineae</taxon>
        <taxon>Mycenaceae</taxon>
        <taxon>Mycena</taxon>
    </lineage>
</organism>
<evidence type="ECO:0000313" key="7">
    <source>
        <dbReference type="Proteomes" id="UP000613580"/>
    </source>
</evidence>
<dbReference type="SUPFAM" id="SSF57701">
    <property type="entry name" value="Zn2/Cys6 DNA-binding domain"/>
    <property type="match status" value="2"/>
</dbReference>
<evidence type="ECO:0000256" key="3">
    <source>
        <dbReference type="ARBA" id="ARBA00023125"/>
    </source>
</evidence>
<dbReference type="GO" id="GO:0005634">
    <property type="term" value="C:nucleus"/>
    <property type="evidence" value="ECO:0007669"/>
    <property type="project" value="UniProtKB-SubCell"/>
</dbReference>
<dbReference type="PROSITE" id="PS50048">
    <property type="entry name" value="ZN2_CY6_FUNGAL_2"/>
    <property type="match status" value="2"/>
</dbReference>
<dbReference type="GO" id="GO:0000981">
    <property type="term" value="F:DNA-binding transcription factor activity, RNA polymerase II-specific"/>
    <property type="evidence" value="ECO:0007669"/>
    <property type="project" value="InterPro"/>
</dbReference>
<keyword evidence="3" id="KW-0238">DNA-binding</keyword>
<evidence type="ECO:0000256" key="2">
    <source>
        <dbReference type="ARBA" id="ARBA00022723"/>
    </source>
</evidence>
<dbReference type="PROSITE" id="PS00463">
    <property type="entry name" value="ZN2_CY6_FUNGAL_1"/>
    <property type="match status" value="2"/>
</dbReference>
<dbReference type="InterPro" id="IPR050987">
    <property type="entry name" value="AtrR-like"/>
</dbReference>
<dbReference type="OrthoDB" id="2017365at2759"/>
<dbReference type="GO" id="GO:0003677">
    <property type="term" value="F:DNA binding"/>
    <property type="evidence" value="ECO:0007669"/>
    <property type="project" value="UniProtKB-KW"/>
</dbReference>
<dbReference type="SMART" id="SM00066">
    <property type="entry name" value="GAL4"/>
    <property type="match status" value="2"/>
</dbReference>
<dbReference type="Pfam" id="PF00172">
    <property type="entry name" value="Zn_clus"/>
    <property type="match status" value="2"/>
</dbReference>
<comment type="subcellular location">
    <subcellularLocation>
        <location evidence="1">Nucleus</location>
    </subcellularLocation>
</comment>
<accession>A0A8H6TJB5</accession>